<organism evidence="2 3">
    <name type="scientific">Kalanchoe fedtschenkoi</name>
    <name type="common">Lavender scallops</name>
    <name type="synonym">South American air plant</name>
    <dbReference type="NCBI Taxonomy" id="63787"/>
    <lineage>
        <taxon>Eukaryota</taxon>
        <taxon>Viridiplantae</taxon>
        <taxon>Streptophyta</taxon>
        <taxon>Embryophyta</taxon>
        <taxon>Tracheophyta</taxon>
        <taxon>Spermatophyta</taxon>
        <taxon>Magnoliopsida</taxon>
        <taxon>eudicotyledons</taxon>
        <taxon>Gunneridae</taxon>
        <taxon>Pentapetalae</taxon>
        <taxon>Saxifragales</taxon>
        <taxon>Crassulaceae</taxon>
        <taxon>Kalanchoe</taxon>
    </lineage>
</organism>
<evidence type="ECO:0000313" key="3">
    <source>
        <dbReference type="Proteomes" id="UP000594263"/>
    </source>
</evidence>
<reference evidence="2" key="1">
    <citation type="submission" date="2021-01" db="UniProtKB">
        <authorList>
            <consortium name="EnsemblPlants"/>
        </authorList>
    </citation>
    <scope>IDENTIFICATION</scope>
</reference>
<keyword evidence="1" id="KW-0472">Membrane</keyword>
<proteinExistence type="predicted"/>
<accession>A0A7N0VHR4</accession>
<name>A0A7N0VHR4_KALFE</name>
<dbReference type="EnsemblPlants" id="Kaladp0764s0002.1.v1.1">
    <property type="protein sequence ID" value="Kaladp0764s0002.1.v1.1.CDS.1"/>
    <property type="gene ID" value="Kaladp0764s0002.v1.1"/>
</dbReference>
<keyword evidence="3" id="KW-1185">Reference proteome</keyword>
<protein>
    <submittedName>
        <fullName evidence="2">Uncharacterized protein</fullName>
    </submittedName>
</protein>
<dbReference type="Gramene" id="Kaladp0764s0002.1.v1.1">
    <property type="protein sequence ID" value="Kaladp0764s0002.1.v1.1.CDS.1"/>
    <property type="gene ID" value="Kaladp0764s0002.v1.1"/>
</dbReference>
<feature type="transmembrane region" description="Helical" evidence="1">
    <location>
        <begin position="52"/>
        <end position="71"/>
    </location>
</feature>
<keyword evidence="1" id="KW-1133">Transmembrane helix</keyword>
<evidence type="ECO:0000313" key="2">
    <source>
        <dbReference type="EnsemblPlants" id="Kaladp0764s0002.1.v1.1.CDS.1"/>
    </source>
</evidence>
<dbReference type="AlphaFoldDB" id="A0A7N0VHR4"/>
<sequence>MCCWDSTLLNCWCVGVGKCCCWVLVVRNGYFTWLIASFSSCCTVGVGKHCCWVLLLYIGVLPYLTCLFFTFSMCPLRIFSHGVGDWCWVPVLLVG</sequence>
<dbReference type="Proteomes" id="UP000594263">
    <property type="component" value="Unplaced"/>
</dbReference>
<evidence type="ECO:0000256" key="1">
    <source>
        <dbReference type="SAM" id="Phobius"/>
    </source>
</evidence>
<keyword evidence="1" id="KW-0812">Transmembrane</keyword>